<dbReference type="EMBL" id="MU006611">
    <property type="protein sequence ID" value="KAF2742312.1"/>
    <property type="molecule type" value="Genomic_DNA"/>
</dbReference>
<dbReference type="OrthoDB" id="3799363at2759"/>
<name>A0A6A6UVM0_9PLEO</name>
<dbReference type="PANTHER" id="PTHR38166:SF1">
    <property type="entry name" value="C2H2-TYPE DOMAIN-CONTAINING PROTEIN"/>
    <property type="match status" value="1"/>
</dbReference>
<dbReference type="PANTHER" id="PTHR38166">
    <property type="entry name" value="C2H2-TYPE DOMAIN-CONTAINING PROTEIN-RELATED"/>
    <property type="match status" value="1"/>
</dbReference>
<keyword evidence="3" id="KW-1185">Reference proteome</keyword>
<feature type="region of interest" description="Disordered" evidence="1">
    <location>
        <begin position="36"/>
        <end position="55"/>
    </location>
</feature>
<reference evidence="2" key="1">
    <citation type="journal article" date="2020" name="Stud. Mycol.">
        <title>101 Dothideomycetes genomes: a test case for predicting lifestyles and emergence of pathogens.</title>
        <authorList>
            <person name="Haridas S."/>
            <person name="Albert R."/>
            <person name="Binder M."/>
            <person name="Bloem J."/>
            <person name="Labutti K."/>
            <person name="Salamov A."/>
            <person name="Andreopoulos B."/>
            <person name="Baker S."/>
            <person name="Barry K."/>
            <person name="Bills G."/>
            <person name="Bluhm B."/>
            <person name="Cannon C."/>
            <person name="Castanera R."/>
            <person name="Culley D."/>
            <person name="Daum C."/>
            <person name="Ezra D."/>
            <person name="Gonzalez J."/>
            <person name="Henrissat B."/>
            <person name="Kuo A."/>
            <person name="Liang C."/>
            <person name="Lipzen A."/>
            <person name="Lutzoni F."/>
            <person name="Magnuson J."/>
            <person name="Mondo S."/>
            <person name="Nolan M."/>
            <person name="Ohm R."/>
            <person name="Pangilinan J."/>
            <person name="Park H.-J."/>
            <person name="Ramirez L."/>
            <person name="Alfaro M."/>
            <person name="Sun H."/>
            <person name="Tritt A."/>
            <person name="Yoshinaga Y."/>
            <person name="Zwiers L.-H."/>
            <person name="Turgeon B."/>
            <person name="Goodwin S."/>
            <person name="Spatafora J."/>
            <person name="Crous P."/>
            <person name="Grigoriev I."/>
        </authorList>
    </citation>
    <scope>NUCLEOTIDE SEQUENCE</scope>
    <source>
        <strain evidence="2">CBS 119925</strain>
    </source>
</reference>
<gene>
    <name evidence="2" type="ORF">M011DRAFT_481804</name>
</gene>
<dbReference type="Gene3D" id="3.30.160.60">
    <property type="entry name" value="Classic Zinc Finger"/>
    <property type="match status" value="1"/>
</dbReference>
<evidence type="ECO:0000256" key="1">
    <source>
        <dbReference type="SAM" id="MobiDB-lite"/>
    </source>
</evidence>
<proteinExistence type="predicted"/>
<protein>
    <recommendedName>
        <fullName evidence="4">C2H2-type domain-containing protein</fullName>
    </recommendedName>
</protein>
<sequence length="182" mass="21249">MGKLKDHLKRVHQKPIERQFQCTRCWTELPSKDALNEHQKLDPKCTERPGQPDERMSASMLQGLNFSRGPYANKTVEEKWKMLYMTLFPEEHVPSPYDEYGLSPDFDILLAERLQRDLLRGLIQPKGKFDERQFHEKLQRIIKECRMGKVVADMEHRPNAEIAAQKSSRASTPSDRGDSDLR</sequence>
<evidence type="ECO:0000313" key="3">
    <source>
        <dbReference type="Proteomes" id="UP000799440"/>
    </source>
</evidence>
<evidence type="ECO:0000313" key="2">
    <source>
        <dbReference type="EMBL" id="KAF2742312.1"/>
    </source>
</evidence>
<dbReference type="Proteomes" id="UP000799440">
    <property type="component" value="Unassembled WGS sequence"/>
</dbReference>
<evidence type="ECO:0008006" key="4">
    <source>
        <dbReference type="Google" id="ProtNLM"/>
    </source>
</evidence>
<dbReference type="AlphaFoldDB" id="A0A6A6UVM0"/>
<feature type="compositionally biased region" description="Polar residues" evidence="1">
    <location>
        <begin position="165"/>
        <end position="174"/>
    </location>
</feature>
<feature type="region of interest" description="Disordered" evidence="1">
    <location>
        <begin position="156"/>
        <end position="182"/>
    </location>
</feature>
<organism evidence="2 3">
    <name type="scientific">Sporormia fimetaria CBS 119925</name>
    <dbReference type="NCBI Taxonomy" id="1340428"/>
    <lineage>
        <taxon>Eukaryota</taxon>
        <taxon>Fungi</taxon>
        <taxon>Dikarya</taxon>
        <taxon>Ascomycota</taxon>
        <taxon>Pezizomycotina</taxon>
        <taxon>Dothideomycetes</taxon>
        <taxon>Pleosporomycetidae</taxon>
        <taxon>Pleosporales</taxon>
        <taxon>Sporormiaceae</taxon>
        <taxon>Sporormia</taxon>
    </lineage>
</organism>
<accession>A0A6A6UVM0</accession>